<dbReference type="OrthoDB" id="166978at2"/>
<keyword evidence="2" id="KW-1133">Transmembrane helix</keyword>
<keyword evidence="2" id="KW-0472">Membrane</keyword>
<reference evidence="3 4" key="1">
    <citation type="submission" date="2018-09" db="EMBL/GenBank/DDBJ databases">
        <title>YIM 75507 draft genome.</title>
        <authorList>
            <person name="Tang S."/>
            <person name="Feng Y."/>
        </authorList>
    </citation>
    <scope>NUCLEOTIDE SEQUENCE [LARGE SCALE GENOMIC DNA]</scope>
    <source>
        <strain evidence="3 4">YIM 75507</strain>
    </source>
</reference>
<dbReference type="EMBL" id="QZEY01000006">
    <property type="protein sequence ID" value="RJL31617.1"/>
    <property type="molecule type" value="Genomic_DNA"/>
</dbReference>
<dbReference type="RefSeq" id="WP_119927645.1">
    <property type="nucleotide sequence ID" value="NZ_QZEY01000006.1"/>
</dbReference>
<feature type="region of interest" description="Disordered" evidence="1">
    <location>
        <begin position="79"/>
        <end position="145"/>
    </location>
</feature>
<accession>A0A3A4B0R6</accession>
<sequence length="221" mass="22728">MSHPPHSPYRQTVYYQPGGAGPGPEDERRKPPGSILVLVAGGAGVVCFFLGLILGAMVGAPALGQNAAAAPTVTVTEFAGPAEDPSAQDQPPADQSGGQYPADQAPVQDQPAQQPAQRQPAEQQPVQRQPAQQQPDAGSPATGTIRGEGIFLVGKDVQAGTYASAGPASGSPACYWARLKGVSGQASDIIANGYQKGPQTITIDPADKAFQSMGCQDWSLR</sequence>
<dbReference type="Proteomes" id="UP000265768">
    <property type="component" value="Unassembled WGS sequence"/>
</dbReference>
<evidence type="ECO:0000313" key="4">
    <source>
        <dbReference type="Proteomes" id="UP000265768"/>
    </source>
</evidence>
<dbReference type="AlphaFoldDB" id="A0A3A4B0R6"/>
<proteinExistence type="predicted"/>
<evidence type="ECO:0000256" key="1">
    <source>
        <dbReference type="SAM" id="MobiDB-lite"/>
    </source>
</evidence>
<name>A0A3A4B0R6_9ACTN</name>
<feature type="region of interest" description="Disordered" evidence="1">
    <location>
        <begin position="1"/>
        <end position="29"/>
    </location>
</feature>
<keyword evidence="4" id="KW-1185">Reference proteome</keyword>
<organism evidence="3 4">
    <name type="scientific">Bailinhaonella thermotolerans</name>
    <dbReference type="NCBI Taxonomy" id="1070861"/>
    <lineage>
        <taxon>Bacteria</taxon>
        <taxon>Bacillati</taxon>
        <taxon>Actinomycetota</taxon>
        <taxon>Actinomycetes</taxon>
        <taxon>Streptosporangiales</taxon>
        <taxon>Streptosporangiaceae</taxon>
        <taxon>Bailinhaonella</taxon>
    </lineage>
</organism>
<keyword evidence="2" id="KW-0812">Transmembrane</keyword>
<feature type="compositionally biased region" description="Low complexity" evidence="1">
    <location>
        <begin position="101"/>
        <end position="137"/>
    </location>
</feature>
<protein>
    <submittedName>
        <fullName evidence="3">Uncharacterized protein</fullName>
    </submittedName>
</protein>
<evidence type="ECO:0000313" key="3">
    <source>
        <dbReference type="EMBL" id="RJL31617.1"/>
    </source>
</evidence>
<gene>
    <name evidence="3" type="ORF">D5H75_18020</name>
</gene>
<comment type="caution">
    <text evidence="3">The sequence shown here is derived from an EMBL/GenBank/DDBJ whole genome shotgun (WGS) entry which is preliminary data.</text>
</comment>
<feature type="transmembrane region" description="Helical" evidence="2">
    <location>
        <begin position="35"/>
        <end position="58"/>
    </location>
</feature>
<evidence type="ECO:0000256" key="2">
    <source>
        <dbReference type="SAM" id="Phobius"/>
    </source>
</evidence>